<sequence length="188" mass="22838">MSIKNRKEIILNNRKTRGNVFGNNCDKDNEIEYESYKNQIRRITVSEINNKIELMEILYKIRMKKLYRFDGYKKFEDFLKKFVIARSQAFLYLRLYKRVLSGDLKIEEIKQLGFTEAYNKIKEFDIDKGIAKKNPIRSLRFQFRNRESYDFYKKNIEFASYFLDKVFTDKKALLVKFMKEFESLRSEA</sequence>
<proteinExistence type="predicted"/>
<gene>
    <name evidence="1" type="ORF">QIA00_04960</name>
</gene>
<evidence type="ECO:0000313" key="2">
    <source>
        <dbReference type="Proteomes" id="UP001305925"/>
    </source>
</evidence>
<reference evidence="1" key="1">
    <citation type="submission" date="2024-11" db="EMBL/GenBank/DDBJ databases">
        <title>Sequencing of Borrelia variable plasmids from multiple Borrelia sensu lato isolates.</title>
        <authorList>
            <person name="Mongodin E.F."/>
            <person name="Rudenko N."/>
            <person name="Fraser C.M."/>
            <person name="Schutzer S."/>
            <person name="Luft B."/>
            <person name="Morgan R."/>
            <person name="Casjens S."/>
            <person name="Qiu W."/>
        </authorList>
    </citation>
    <scope>NUCLEOTIDE SEQUENCE</scope>
    <source>
        <strain evidence="1">SCW30h</strain>
    </source>
</reference>
<keyword evidence="2" id="KW-1185">Reference proteome</keyword>
<keyword evidence="1" id="KW-0614">Plasmid</keyword>
<dbReference type="EMBL" id="CP179252">
    <property type="protein sequence ID" value="XOU08919.1"/>
    <property type="molecule type" value="Genomic_DNA"/>
</dbReference>
<accession>A0ACD5G5M5</accession>
<dbReference type="Proteomes" id="UP001305925">
    <property type="component" value="Plasmid lp36"/>
</dbReference>
<evidence type="ECO:0000313" key="1">
    <source>
        <dbReference type="EMBL" id="XOU08919.1"/>
    </source>
</evidence>
<geneLocation type="plasmid" evidence="1 2">
    <name>lp36</name>
</geneLocation>
<protein>
    <submittedName>
        <fullName evidence="1">Chromosome replication/partitioning protein</fullName>
    </submittedName>
</protein>
<organism evidence="1 2">
    <name type="scientific">Borreliella americana</name>
    <dbReference type="NCBI Taxonomy" id="478807"/>
    <lineage>
        <taxon>Bacteria</taxon>
        <taxon>Pseudomonadati</taxon>
        <taxon>Spirochaetota</taxon>
        <taxon>Spirochaetia</taxon>
        <taxon>Spirochaetales</taxon>
        <taxon>Borreliaceae</taxon>
        <taxon>Borreliella</taxon>
    </lineage>
</organism>
<name>A0ACD5G5M5_9SPIR</name>